<protein>
    <submittedName>
        <fullName evidence="4">Peptidase</fullName>
    </submittedName>
</protein>
<keyword evidence="3" id="KW-0378">Hydrolase</keyword>
<dbReference type="InterPro" id="IPR013595">
    <property type="entry name" value="Pept_S33_TAP-like_C"/>
</dbReference>
<reference evidence="4 5" key="1">
    <citation type="submission" date="2016-07" db="EMBL/GenBank/DDBJ databases">
        <title>Draft genome sequence of Prauserella muralis DSM 45305, isolated from a mould-covered wall in an indoor environment.</title>
        <authorList>
            <person name="Ruckert C."/>
            <person name="Albersmeier A."/>
            <person name="Jiang C.-L."/>
            <person name="Jiang Y."/>
            <person name="Kalinowski J."/>
            <person name="Schneider O."/>
            <person name="Winkler A."/>
            <person name="Zotchev S.B."/>
        </authorList>
    </citation>
    <scope>NUCLEOTIDE SEQUENCE [LARGE SCALE GENOMIC DNA]</scope>
    <source>
        <strain evidence="4 5">DSM 45305</strain>
    </source>
</reference>
<dbReference type="SUPFAM" id="SSF53474">
    <property type="entry name" value="alpha/beta-Hydrolases"/>
    <property type="match status" value="1"/>
</dbReference>
<name>A0A2V4B1P0_9PSEU</name>
<evidence type="ECO:0000313" key="4">
    <source>
        <dbReference type="EMBL" id="PXY28200.1"/>
    </source>
</evidence>
<organism evidence="4 5">
    <name type="scientific">Prauserella muralis</name>
    <dbReference type="NCBI Taxonomy" id="588067"/>
    <lineage>
        <taxon>Bacteria</taxon>
        <taxon>Bacillati</taxon>
        <taxon>Actinomycetota</taxon>
        <taxon>Actinomycetes</taxon>
        <taxon>Pseudonocardiales</taxon>
        <taxon>Pseudonocardiaceae</taxon>
        <taxon>Prauserella</taxon>
    </lineage>
</organism>
<keyword evidence="5" id="KW-1185">Reference proteome</keyword>
<dbReference type="InterPro" id="IPR051601">
    <property type="entry name" value="Serine_prot/Carboxylest_S33"/>
</dbReference>
<dbReference type="PROSITE" id="PS51257">
    <property type="entry name" value="PROKAR_LIPOPROTEIN"/>
    <property type="match status" value="1"/>
</dbReference>
<sequence>MPRRARRLTLAALVPLILAGCTAGPSTRPPVVENDGPAPSEKTTTPSQAPLPELAEPRGSAIDWSDCGAETQQRLGADGGEAGGSLSYSCARITTTLDAPDLPRRGIKRIAVLKAGTGPVPLVVVNDVDGEPGTLYAAKLAATLPPELLETFSLVGMDRRGTGQSDPARCIPSDVRATLLGHDPAAGLEPVLDAARTAGQQCAINLEDEQGALDSWRAAGDLDELRDQLGVARLNAIGHGEGSNVVALFGARYPGRAGRLVLDGVPDPSADRAAVLDGMAGGAEATLDAFGEQCATDPGCPLGGDVRGDVTALAEQARRSPVPTGRGTALGPGLVLRAVLAGLADRNRWGELAGALAAAKSGDGAKLSAFVEPMLVETEYAAARLDGSLATQCNDTVTRLPADQLAKAAKDLDARHPVFGAVLAQELAWCSPWPSRREPVPQLGAPGAPPILVISTAVDPVTPERGTIRAAERLPSAVRVAWQGTGHGALGSPCVAQATQAFLVNGTVPRDGTLCPA</sequence>
<dbReference type="PANTHER" id="PTHR43248:SF29">
    <property type="entry name" value="TRIPEPTIDYL AMINOPEPTIDASE"/>
    <property type="match status" value="1"/>
</dbReference>
<evidence type="ECO:0000256" key="1">
    <source>
        <dbReference type="ARBA" id="ARBA00010088"/>
    </source>
</evidence>
<dbReference type="Pfam" id="PF08386">
    <property type="entry name" value="Abhydrolase_4"/>
    <property type="match status" value="1"/>
</dbReference>
<dbReference type="AlphaFoldDB" id="A0A2V4B1P0"/>
<proteinExistence type="inferred from homology"/>
<dbReference type="Gene3D" id="3.40.50.1820">
    <property type="entry name" value="alpha/beta hydrolase"/>
    <property type="match status" value="2"/>
</dbReference>
<dbReference type="EMBL" id="MASW01000002">
    <property type="protein sequence ID" value="PXY28200.1"/>
    <property type="molecule type" value="Genomic_DNA"/>
</dbReference>
<accession>A0A2V4B1P0</accession>
<gene>
    <name evidence="4" type="ORF">BAY60_17900</name>
</gene>
<dbReference type="OrthoDB" id="5166357at2"/>
<evidence type="ECO:0000256" key="3">
    <source>
        <dbReference type="ARBA" id="ARBA00022801"/>
    </source>
</evidence>
<comment type="caution">
    <text evidence="4">The sequence shown here is derived from an EMBL/GenBank/DDBJ whole genome shotgun (WGS) entry which is preliminary data.</text>
</comment>
<dbReference type="InterPro" id="IPR029058">
    <property type="entry name" value="AB_hydrolase_fold"/>
</dbReference>
<dbReference type="Proteomes" id="UP000249915">
    <property type="component" value="Unassembled WGS sequence"/>
</dbReference>
<dbReference type="RefSeq" id="WP_112282207.1">
    <property type="nucleotide sequence ID" value="NZ_MASW01000002.1"/>
</dbReference>
<dbReference type="PANTHER" id="PTHR43248">
    <property type="entry name" value="2-SUCCINYL-6-HYDROXY-2,4-CYCLOHEXADIENE-1-CARBOXYLATE SYNTHASE"/>
    <property type="match status" value="1"/>
</dbReference>
<keyword evidence="2" id="KW-0732">Signal</keyword>
<dbReference type="GO" id="GO:0016787">
    <property type="term" value="F:hydrolase activity"/>
    <property type="evidence" value="ECO:0007669"/>
    <property type="project" value="UniProtKB-KW"/>
</dbReference>
<evidence type="ECO:0000256" key="2">
    <source>
        <dbReference type="ARBA" id="ARBA00022729"/>
    </source>
</evidence>
<comment type="similarity">
    <text evidence="1">Belongs to the peptidase S33 family.</text>
</comment>
<evidence type="ECO:0000313" key="5">
    <source>
        <dbReference type="Proteomes" id="UP000249915"/>
    </source>
</evidence>